<dbReference type="SMART" id="SM00368">
    <property type="entry name" value="LRR_RI"/>
    <property type="match status" value="3"/>
</dbReference>
<organism evidence="1 2">
    <name type="scientific">Saponaria officinalis</name>
    <name type="common">Common soapwort</name>
    <name type="synonym">Lychnis saponaria</name>
    <dbReference type="NCBI Taxonomy" id="3572"/>
    <lineage>
        <taxon>Eukaryota</taxon>
        <taxon>Viridiplantae</taxon>
        <taxon>Streptophyta</taxon>
        <taxon>Embryophyta</taxon>
        <taxon>Tracheophyta</taxon>
        <taxon>Spermatophyta</taxon>
        <taxon>Magnoliopsida</taxon>
        <taxon>eudicotyledons</taxon>
        <taxon>Gunneridae</taxon>
        <taxon>Pentapetalae</taxon>
        <taxon>Caryophyllales</taxon>
        <taxon>Caryophyllaceae</taxon>
        <taxon>Caryophylleae</taxon>
        <taxon>Saponaria</taxon>
    </lineage>
</organism>
<gene>
    <name evidence="1" type="ORF">RND81_04G096700</name>
</gene>
<dbReference type="InterPro" id="IPR032675">
    <property type="entry name" value="LRR_dom_sf"/>
</dbReference>
<comment type="caution">
    <text evidence="1">The sequence shown here is derived from an EMBL/GenBank/DDBJ whole genome shotgun (WGS) entry which is preliminary data.</text>
</comment>
<sequence>MAKPPSLVNLCASSLKSYILYGCDDDDNRVFQGIYELPTELFDCLINQFPAVALHKLQSQMPSEKQSEFVEYEYSGNGRKRVRYGKFDTAWKTLYHLRWPKNVEPSQAKSLEKTMEVQRETLCDWQQKYWQMHLQNCFDAAAERAMLPSFAQCVGLVELPGALIKAIGYEEQAKCSNQDYTRLRSHCQKFGHFVRCLRLQNVFFNAETCHLIASSQLKELILNRVCSQMHVDGVCMILNQNKDTLQSLELTNCKMSSSFVEAIYQSLCVKDTKTHGVKHFAVKSSKFLEANPTSLPPKLLTFMTSRSLVSLEFSDVRIERNCAKLIFSTLIDSSSTLSVLDLSDNNISSWLSDFRFGFSTQALASQDLSKSLPSLHVLNLRGNNLRKSDMDDLRSALVYMPVLENLDLADNPIEDDGIKSLIPYFVKTAERVPLANLNLRNCTLSCCGATELLEVLLASKYPLSTLSLADNDLGSRIAPALGDFLCTSIKSLDIRDIDLGSAGFLELQINMPVAVNLNIIDISENRGGIQAAEFLKELITRARELLIVHAGYNLMPPESLDIICSAIDTEGKGKLQLVDLMGNLKLSGANHASVLAEIQHNGGPTILVPSLHSQEAPYDDDP</sequence>
<dbReference type="Gene3D" id="3.80.10.10">
    <property type="entry name" value="Ribonuclease Inhibitor"/>
    <property type="match status" value="1"/>
</dbReference>
<name>A0AAW1LDW7_SAPOF</name>
<dbReference type="SUPFAM" id="SSF52047">
    <property type="entry name" value="RNI-like"/>
    <property type="match status" value="1"/>
</dbReference>
<dbReference type="PANTHER" id="PTHR47818:SF2">
    <property type="entry name" value="F-BOX DOMAIN-CONTAINING PROTEIN"/>
    <property type="match status" value="1"/>
</dbReference>
<dbReference type="Pfam" id="PF13516">
    <property type="entry name" value="LRR_6"/>
    <property type="match status" value="2"/>
</dbReference>
<proteinExistence type="predicted"/>
<dbReference type="PANTHER" id="PTHR47818">
    <property type="entry name" value="RNI-LIKE SUPERFAMILY PROTEIN"/>
    <property type="match status" value="1"/>
</dbReference>
<dbReference type="InterPro" id="IPR001611">
    <property type="entry name" value="Leu-rich_rpt"/>
</dbReference>
<protein>
    <submittedName>
        <fullName evidence="1">Uncharacterized protein</fullName>
    </submittedName>
</protein>
<evidence type="ECO:0000313" key="2">
    <source>
        <dbReference type="Proteomes" id="UP001443914"/>
    </source>
</evidence>
<keyword evidence="2" id="KW-1185">Reference proteome</keyword>
<accession>A0AAW1LDW7</accession>
<reference evidence="1" key="1">
    <citation type="submission" date="2024-03" db="EMBL/GenBank/DDBJ databases">
        <title>WGS assembly of Saponaria officinalis var. Norfolk2.</title>
        <authorList>
            <person name="Jenkins J."/>
            <person name="Shu S."/>
            <person name="Grimwood J."/>
            <person name="Barry K."/>
            <person name="Goodstein D."/>
            <person name="Schmutz J."/>
            <person name="Leebens-Mack J."/>
            <person name="Osbourn A."/>
        </authorList>
    </citation>
    <scope>NUCLEOTIDE SEQUENCE [LARGE SCALE GENOMIC DNA]</scope>
    <source>
        <strain evidence="1">JIC</strain>
    </source>
</reference>
<dbReference type="EMBL" id="JBDFQZ010000004">
    <property type="protein sequence ID" value="KAK9733849.1"/>
    <property type="molecule type" value="Genomic_DNA"/>
</dbReference>
<dbReference type="AlphaFoldDB" id="A0AAW1LDW7"/>
<dbReference type="Proteomes" id="UP001443914">
    <property type="component" value="Unassembled WGS sequence"/>
</dbReference>
<evidence type="ECO:0000313" key="1">
    <source>
        <dbReference type="EMBL" id="KAK9733849.1"/>
    </source>
</evidence>